<keyword evidence="1" id="KW-0596">Phosphopantetheine</keyword>
<name>A0A0J6FE32_COCPO</name>
<dbReference type="Gene3D" id="3.40.50.720">
    <property type="entry name" value="NAD(P)-binding Rossmann-like Domain"/>
    <property type="match status" value="1"/>
</dbReference>
<evidence type="ECO:0000256" key="2">
    <source>
        <dbReference type="ARBA" id="ARBA00022553"/>
    </source>
</evidence>
<dbReference type="InterPro" id="IPR036291">
    <property type="entry name" value="NAD(P)-bd_dom_sf"/>
</dbReference>
<dbReference type="Pfam" id="PF23562">
    <property type="entry name" value="AMP-binding_C_3"/>
    <property type="match status" value="1"/>
</dbReference>
<dbReference type="SUPFAM" id="SSF56801">
    <property type="entry name" value="Acetyl-CoA synthetase-like"/>
    <property type="match status" value="1"/>
</dbReference>
<dbReference type="SUPFAM" id="SSF51735">
    <property type="entry name" value="NAD(P)-binding Rossmann-fold domains"/>
    <property type="match status" value="1"/>
</dbReference>
<gene>
    <name evidence="4" type="ORF">CPAG_07688</name>
</gene>
<dbReference type="Pfam" id="PF07993">
    <property type="entry name" value="NAD_binding_4"/>
    <property type="match status" value="1"/>
</dbReference>
<dbReference type="PROSITE" id="PS50075">
    <property type="entry name" value="CARRIER"/>
    <property type="match status" value="1"/>
</dbReference>
<dbReference type="Proteomes" id="UP000054567">
    <property type="component" value="Unassembled WGS sequence"/>
</dbReference>
<dbReference type="InterPro" id="IPR013120">
    <property type="entry name" value="FAR_NAD-bd"/>
</dbReference>
<dbReference type="InterPro" id="IPR020845">
    <property type="entry name" value="AMP-binding_CS"/>
</dbReference>
<dbReference type="InterPro" id="IPR000873">
    <property type="entry name" value="AMP-dep_synth/lig_dom"/>
</dbReference>
<feature type="domain" description="Carrier" evidence="3">
    <location>
        <begin position="552"/>
        <end position="637"/>
    </location>
</feature>
<keyword evidence="2" id="KW-0597">Phosphoprotein</keyword>
<reference evidence="5" key="2">
    <citation type="journal article" date="2009" name="Genome Res.">
        <title>Comparative genomic analyses of the human fungal pathogens Coccidioides and their relatives.</title>
        <authorList>
            <person name="Sharpton T.J."/>
            <person name="Stajich J.E."/>
            <person name="Rounsley S.D."/>
            <person name="Gardner M.J."/>
            <person name="Wortman J.R."/>
            <person name="Jordar V.S."/>
            <person name="Maiti R."/>
            <person name="Kodira C.D."/>
            <person name="Neafsey D.E."/>
            <person name="Zeng Q."/>
            <person name="Hung C.-Y."/>
            <person name="McMahan C."/>
            <person name="Muszewska A."/>
            <person name="Grynberg M."/>
            <person name="Mandel M.A."/>
            <person name="Kellner E.M."/>
            <person name="Barker B.M."/>
            <person name="Galgiani J.N."/>
            <person name="Orbach M.J."/>
            <person name="Kirkland T.N."/>
            <person name="Cole G.T."/>
            <person name="Henn M.R."/>
            <person name="Birren B.W."/>
            <person name="Taylor J.W."/>
        </authorList>
    </citation>
    <scope>NUCLEOTIDE SEQUENCE [LARGE SCALE GENOMIC DNA]</scope>
    <source>
        <strain evidence="5">RMSCC 3488</strain>
    </source>
</reference>
<proteinExistence type="predicted"/>
<evidence type="ECO:0000313" key="4">
    <source>
        <dbReference type="EMBL" id="KMM71381.1"/>
    </source>
</evidence>
<reference evidence="5" key="3">
    <citation type="journal article" date="2010" name="Genome Res.">
        <title>Population genomic sequencing of Coccidioides fungi reveals recent hybridization and transposon control.</title>
        <authorList>
            <person name="Neafsey D.E."/>
            <person name="Barker B.M."/>
            <person name="Sharpton T.J."/>
            <person name="Stajich J.E."/>
            <person name="Park D.J."/>
            <person name="Whiston E."/>
            <person name="Hung C.-Y."/>
            <person name="McMahan C."/>
            <person name="White J."/>
            <person name="Sykes S."/>
            <person name="Heiman D."/>
            <person name="Young S."/>
            <person name="Zeng Q."/>
            <person name="Abouelleil A."/>
            <person name="Aftuck L."/>
            <person name="Bessette D."/>
            <person name="Brown A."/>
            <person name="FitzGerald M."/>
            <person name="Lui A."/>
            <person name="Macdonald J.P."/>
            <person name="Priest M."/>
            <person name="Orbach M.J."/>
            <person name="Galgiani J.N."/>
            <person name="Kirkland T.N."/>
            <person name="Cole G.T."/>
            <person name="Birren B.W."/>
            <person name="Henn M.R."/>
            <person name="Taylor J.W."/>
            <person name="Rounsley S.D."/>
        </authorList>
    </citation>
    <scope>NUCLEOTIDE SEQUENCE [LARGE SCALE GENOMIC DNA]</scope>
    <source>
        <strain evidence="5">RMSCC 3488</strain>
    </source>
</reference>
<dbReference type="EMBL" id="DS268113">
    <property type="protein sequence ID" value="KMM71381.1"/>
    <property type="molecule type" value="Genomic_DNA"/>
</dbReference>
<protein>
    <submittedName>
        <fullName evidence="4">Ochratoxin A non-ribosomal peptide synthetase</fullName>
    </submittedName>
</protein>
<reference evidence="4 5" key="1">
    <citation type="submission" date="2007-06" db="EMBL/GenBank/DDBJ databases">
        <title>The Genome Sequence of Coccidioides posadasii RMSCC_3488.</title>
        <authorList>
            <consortium name="Coccidioides Genome Resources Consortium"/>
            <consortium name="The Broad Institute Genome Sequencing Platform"/>
            <person name="Henn M.R."/>
            <person name="Sykes S."/>
            <person name="Young S."/>
            <person name="Jaffe D."/>
            <person name="Berlin A."/>
            <person name="Alvarez P."/>
            <person name="Butler J."/>
            <person name="Gnerre S."/>
            <person name="Grabherr M."/>
            <person name="Mauceli E."/>
            <person name="Brockman W."/>
            <person name="Kodira C."/>
            <person name="Alvarado L."/>
            <person name="Zeng Q."/>
            <person name="Crawford M."/>
            <person name="Antoine C."/>
            <person name="Devon K."/>
            <person name="Galgiani J."/>
            <person name="Orsborn K."/>
            <person name="Lewis M.L."/>
            <person name="Nusbaum C."/>
            <person name="Galagan J."/>
            <person name="Birren B."/>
        </authorList>
    </citation>
    <scope>NUCLEOTIDE SEQUENCE [LARGE SCALE GENOMIC DNA]</scope>
    <source>
        <strain evidence="4 5">RMSCC 3488</strain>
    </source>
</reference>
<dbReference type="PANTHER" id="PTHR43439:SF2">
    <property type="entry name" value="ENZYME, PUTATIVE (JCVI)-RELATED"/>
    <property type="match status" value="1"/>
</dbReference>
<dbReference type="Pfam" id="PF00550">
    <property type="entry name" value="PP-binding"/>
    <property type="match status" value="1"/>
</dbReference>
<dbReference type="PROSITE" id="PS00455">
    <property type="entry name" value="AMP_BINDING"/>
    <property type="match status" value="1"/>
</dbReference>
<dbReference type="SUPFAM" id="SSF47336">
    <property type="entry name" value="ACP-like"/>
    <property type="match status" value="1"/>
</dbReference>
<dbReference type="Pfam" id="PF00501">
    <property type="entry name" value="AMP-binding"/>
    <property type="match status" value="1"/>
</dbReference>
<dbReference type="AlphaFoldDB" id="A0A0J6FE32"/>
<dbReference type="InterPro" id="IPR051414">
    <property type="entry name" value="Adenylate-forming_Reductase"/>
</dbReference>
<evidence type="ECO:0000259" key="3">
    <source>
        <dbReference type="PROSITE" id="PS50075"/>
    </source>
</evidence>
<dbReference type="Gene3D" id="1.10.1200.10">
    <property type="entry name" value="ACP-like"/>
    <property type="match status" value="1"/>
</dbReference>
<accession>A0A0J6FE32</accession>
<dbReference type="InterPro" id="IPR036736">
    <property type="entry name" value="ACP-like_sf"/>
</dbReference>
<dbReference type="InterPro" id="IPR042099">
    <property type="entry name" value="ANL_N_sf"/>
</dbReference>
<dbReference type="PANTHER" id="PTHR43439">
    <property type="entry name" value="PHENYLACETATE-COENZYME A LIGASE"/>
    <property type="match status" value="1"/>
</dbReference>
<dbReference type="OrthoDB" id="429813at2759"/>
<dbReference type="VEuPathDB" id="FungiDB:CPAG_07688"/>
<dbReference type="Gene3D" id="3.40.50.12780">
    <property type="entry name" value="N-terminal domain of ligase-like"/>
    <property type="match status" value="1"/>
</dbReference>
<organism evidence="4 5">
    <name type="scientific">Coccidioides posadasii RMSCC 3488</name>
    <dbReference type="NCBI Taxonomy" id="454284"/>
    <lineage>
        <taxon>Eukaryota</taxon>
        <taxon>Fungi</taxon>
        <taxon>Dikarya</taxon>
        <taxon>Ascomycota</taxon>
        <taxon>Pezizomycotina</taxon>
        <taxon>Eurotiomycetes</taxon>
        <taxon>Eurotiomycetidae</taxon>
        <taxon>Onygenales</taxon>
        <taxon>Onygenaceae</taxon>
        <taxon>Coccidioides</taxon>
    </lineage>
</organism>
<dbReference type="InterPro" id="IPR009081">
    <property type="entry name" value="PP-bd_ACP"/>
</dbReference>
<evidence type="ECO:0000256" key="1">
    <source>
        <dbReference type="ARBA" id="ARBA00022450"/>
    </source>
</evidence>
<sequence>MAVPKDYGRRLAITIVDERARDDPERVSYSLSLSSDISKGFRDITAKDFANAVNRTAWWLESKLGKGSSFPTVGYIGPLNDFRYILLILGCVKAGYKALLPSPRNSVEATVAVLNASKCDIWVSPKEQPEMLPQLLSRRPMKVLEIPETDDLLCATPVPLYPYNKTFQEAARDPFCVLHTSGSTGLPKPIVWSNSLLGTLDATRLLPESEGRPPWTVIFDEGDRFYSAFPLYHGAGLIMNILITAFYGTSNVLGPVGVLSTVNLIDSLLDNTDIKVWSIVPSIVDDIGDTPTISAKFASSKIIIASGGPVTYASANKANEYVRILNITGTSEGLFQGSLLVEREDWIYFSFHPYAGFDFRKIDDVIHEHWVIRNEEYTDLYQGIFHTFPDSKEMTLKDLYAPHPTKPNLWIYRGRTDDMLVMSNGEKIHPLAAEAIINSHPAVSACLMLGAGHAMTTLLVELIDPEPSLTAEREALLDSIMETVHVANASGAREARIFRECIRFAKPDMPFVRTDKNTVKRRDTTILYEKDTEDFYKGLLENGNLAAHIDITSTTTISQGILHLLVTALPTVKEIGPDDDLFNAGVDSLVAFSVSNSLRSALGKHNVSEETRSACTAKFVYSHPTINSLTKAVYNLVHKIADTVDTSVDLQREIVAKFRDQYTADLPCATPKRKAFDATADDCTVILTGSTGSLGSYLLESLVCQEQSVNKIYCLNRAEDGKAKQTAASMSRGLTTDWPPQRVEFLQVDVSKPRFGLGEETYNCLLEETTHIIHNQWPVNHNWDIASFEPQIRGVRHLIDFSLNSNRNASLFFVSTAGTVSHLSPDGVVPEAPNHVLTTRVDGYGSAKHTSELILEDAVARSGVNASICRVGQIAGPVLRGPAKGMWGKQEWLPTMIASSKYLGVLPSTLGPQNRVDWTPVDLLADIVVQLAGVAPSGSNGVNGAGAAGTSAANGFSSTTATTTRSLPVYHAVNPNSVDWSSLVPVVARYLGGSVKIVSWAEWVDHLRNSQREATGTLSLKQNPGLKLLDSFEALAEAAVEGKDCPRLETKETLAKSPKMAMLKPVSEEWMDLWLEQWKF</sequence>
<evidence type="ECO:0000313" key="5">
    <source>
        <dbReference type="Proteomes" id="UP000054567"/>
    </source>
</evidence>